<feature type="compositionally biased region" description="Polar residues" evidence="1">
    <location>
        <begin position="35"/>
        <end position="44"/>
    </location>
</feature>
<feature type="region of interest" description="Disordered" evidence="1">
    <location>
        <begin position="27"/>
        <end position="62"/>
    </location>
</feature>
<gene>
    <name evidence="2" type="ORF">HanXRQr2_Chr04g0164321</name>
</gene>
<dbReference type="EMBL" id="MNCJ02000319">
    <property type="protein sequence ID" value="KAF5810013.1"/>
    <property type="molecule type" value="Genomic_DNA"/>
</dbReference>
<organism evidence="2 3">
    <name type="scientific">Helianthus annuus</name>
    <name type="common">Common sunflower</name>
    <dbReference type="NCBI Taxonomy" id="4232"/>
    <lineage>
        <taxon>Eukaryota</taxon>
        <taxon>Viridiplantae</taxon>
        <taxon>Streptophyta</taxon>
        <taxon>Embryophyta</taxon>
        <taxon>Tracheophyta</taxon>
        <taxon>Spermatophyta</taxon>
        <taxon>Magnoliopsida</taxon>
        <taxon>eudicotyledons</taxon>
        <taxon>Gunneridae</taxon>
        <taxon>Pentapetalae</taxon>
        <taxon>asterids</taxon>
        <taxon>campanulids</taxon>
        <taxon>Asterales</taxon>
        <taxon>Asteraceae</taxon>
        <taxon>Asteroideae</taxon>
        <taxon>Heliantheae alliance</taxon>
        <taxon>Heliantheae</taxon>
        <taxon>Helianthus</taxon>
    </lineage>
</organism>
<reference evidence="2" key="1">
    <citation type="journal article" date="2017" name="Nature">
        <title>The sunflower genome provides insights into oil metabolism, flowering and Asterid evolution.</title>
        <authorList>
            <person name="Badouin H."/>
            <person name="Gouzy J."/>
            <person name="Grassa C.J."/>
            <person name="Murat F."/>
            <person name="Staton S.E."/>
            <person name="Cottret L."/>
            <person name="Lelandais-Briere C."/>
            <person name="Owens G.L."/>
            <person name="Carrere S."/>
            <person name="Mayjonade B."/>
            <person name="Legrand L."/>
            <person name="Gill N."/>
            <person name="Kane N.C."/>
            <person name="Bowers J.E."/>
            <person name="Hubner S."/>
            <person name="Bellec A."/>
            <person name="Berard A."/>
            <person name="Berges H."/>
            <person name="Blanchet N."/>
            <person name="Boniface M.C."/>
            <person name="Brunel D."/>
            <person name="Catrice O."/>
            <person name="Chaidir N."/>
            <person name="Claudel C."/>
            <person name="Donnadieu C."/>
            <person name="Faraut T."/>
            <person name="Fievet G."/>
            <person name="Helmstetter N."/>
            <person name="King M."/>
            <person name="Knapp S.J."/>
            <person name="Lai Z."/>
            <person name="Le Paslier M.C."/>
            <person name="Lippi Y."/>
            <person name="Lorenzon L."/>
            <person name="Mandel J.R."/>
            <person name="Marage G."/>
            <person name="Marchand G."/>
            <person name="Marquand E."/>
            <person name="Bret-Mestries E."/>
            <person name="Morien E."/>
            <person name="Nambeesan S."/>
            <person name="Nguyen T."/>
            <person name="Pegot-Espagnet P."/>
            <person name="Pouilly N."/>
            <person name="Raftis F."/>
            <person name="Sallet E."/>
            <person name="Schiex T."/>
            <person name="Thomas J."/>
            <person name="Vandecasteele C."/>
            <person name="Vares D."/>
            <person name="Vear F."/>
            <person name="Vautrin S."/>
            <person name="Crespi M."/>
            <person name="Mangin B."/>
            <person name="Burke J.M."/>
            <person name="Salse J."/>
            <person name="Munos S."/>
            <person name="Vincourt P."/>
            <person name="Rieseberg L.H."/>
            <person name="Langlade N.B."/>
        </authorList>
    </citation>
    <scope>NUCLEOTIDE SEQUENCE</scope>
    <source>
        <tissue evidence="2">Leaves</tissue>
    </source>
</reference>
<evidence type="ECO:0000313" key="3">
    <source>
        <dbReference type="Proteomes" id="UP000215914"/>
    </source>
</evidence>
<dbReference type="Proteomes" id="UP000215914">
    <property type="component" value="Unassembled WGS sequence"/>
</dbReference>
<dbReference type="AlphaFoldDB" id="A0A9K3J735"/>
<reference evidence="2" key="2">
    <citation type="submission" date="2020-06" db="EMBL/GenBank/DDBJ databases">
        <title>Helianthus annuus Genome sequencing and assembly Release 2.</title>
        <authorList>
            <person name="Gouzy J."/>
            <person name="Langlade N."/>
            <person name="Munos S."/>
        </authorList>
    </citation>
    <scope>NUCLEOTIDE SEQUENCE</scope>
    <source>
        <tissue evidence="2">Leaves</tissue>
    </source>
</reference>
<sequence>MLSPRLMWQLQPKLSLEELGGQQDIDGFLAGGPSFNDNNQSMQQYKVRKRGTTRGRGGEHCC</sequence>
<dbReference type="Gramene" id="mRNA:HanXRQr2_Chr04g0164321">
    <property type="protein sequence ID" value="mRNA:HanXRQr2_Chr04g0164321"/>
    <property type="gene ID" value="HanXRQr2_Chr04g0164321"/>
</dbReference>
<name>A0A9K3J735_HELAN</name>
<evidence type="ECO:0000256" key="1">
    <source>
        <dbReference type="SAM" id="MobiDB-lite"/>
    </source>
</evidence>
<keyword evidence="3" id="KW-1185">Reference proteome</keyword>
<proteinExistence type="predicted"/>
<protein>
    <submittedName>
        <fullName evidence="2">Uncharacterized protein</fullName>
    </submittedName>
</protein>
<accession>A0A9K3J735</accession>
<comment type="caution">
    <text evidence="2">The sequence shown here is derived from an EMBL/GenBank/DDBJ whole genome shotgun (WGS) entry which is preliminary data.</text>
</comment>
<evidence type="ECO:0000313" key="2">
    <source>
        <dbReference type="EMBL" id="KAF5810013.1"/>
    </source>
</evidence>